<evidence type="ECO:0000313" key="1">
    <source>
        <dbReference type="EMBL" id="GMR36006.1"/>
    </source>
</evidence>
<dbReference type="Proteomes" id="UP001328107">
    <property type="component" value="Unassembled WGS sequence"/>
</dbReference>
<dbReference type="AlphaFoldDB" id="A0AAN5CC88"/>
<sequence>MTMESFFSQYPTLKPEKREDVVKLKREFVKLLDLDPIELQREVIAAASTDQDELSRFIHRFKKFAKEEYRKLGAEDIRFVETVDEYINHRLVLAHSLKLIKEKKAEYLKSGKSIKEFAAEIMRNCSSISHKWDMDPAYAMSDEAFEDPEFVKDFDKKFRE</sequence>
<organism evidence="1 2">
    <name type="scientific">Pristionchus mayeri</name>
    <dbReference type="NCBI Taxonomy" id="1317129"/>
    <lineage>
        <taxon>Eukaryota</taxon>
        <taxon>Metazoa</taxon>
        <taxon>Ecdysozoa</taxon>
        <taxon>Nematoda</taxon>
        <taxon>Chromadorea</taxon>
        <taxon>Rhabditida</taxon>
        <taxon>Rhabditina</taxon>
        <taxon>Diplogasteromorpha</taxon>
        <taxon>Diplogasteroidea</taxon>
        <taxon>Neodiplogasteridae</taxon>
        <taxon>Pristionchus</taxon>
    </lineage>
</organism>
<reference evidence="2" key="1">
    <citation type="submission" date="2022-10" db="EMBL/GenBank/DDBJ databases">
        <title>Genome assembly of Pristionchus species.</title>
        <authorList>
            <person name="Yoshida K."/>
            <person name="Sommer R.J."/>
        </authorList>
    </citation>
    <scope>NUCLEOTIDE SEQUENCE [LARGE SCALE GENOMIC DNA]</scope>
    <source>
        <strain evidence="2">RS5460</strain>
    </source>
</reference>
<accession>A0AAN5CC88</accession>
<comment type="caution">
    <text evidence="1">The sequence shown here is derived from an EMBL/GenBank/DDBJ whole genome shotgun (WGS) entry which is preliminary data.</text>
</comment>
<name>A0AAN5CC88_9BILA</name>
<keyword evidence="2" id="KW-1185">Reference proteome</keyword>
<dbReference type="EMBL" id="BTRK01000002">
    <property type="protein sequence ID" value="GMR36006.1"/>
    <property type="molecule type" value="Genomic_DNA"/>
</dbReference>
<evidence type="ECO:0000313" key="2">
    <source>
        <dbReference type="Proteomes" id="UP001328107"/>
    </source>
</evidence>
<protein>
    <submittedName>
        <fullName evidence="1">Uncharacterized protein</fullName>
    </submittedName>
</protein>
<proteinExistence type="predicted"/>
<gene>
    <name evidence="1" type="ORF">PMAYCL1PPCAC_06201</name>
</gene>